<feature type="domain" description="Leucine rich repeat variant" evidence="2">
    <location>
        <begin position="69"/>
        <end position="128"/>
    </location>
</feature>
<dbReference type="EMBL" id="AP027729">
    <property type="protein sequence ID" value="BDZ43220.1"/>
    <property type="molecule type" value="Genomic_DNA"/>
</dbReference>
<organism evidence="3 4">
    <name type="scientific">Paraoerskovia sediminicola</name>
    <dbReference type="NCBI Taxonomy" id="1138587"/>
    <lineage>
        <taxon>Bacteria</taxon>
        <taxon>Bacillati</taxon>
        <taxon>Actinomycetota</taxon>
        <taxon>Actinomycetes</taxon>
        <taxon>Micrococcales</taxon>
        <taxon>Cellulomonadaceae</taxon>
        <taxon>Paraoerskovia</taxon>
    </lineage>
</organism>
<accession>A0ABM8G543</accession>
<dbReference type="Proteomes" id="UP001321475">
    <property type="component" value="Chromosome"/>
</dbReference>
<sequence>MSQAAAARGATAPEAGERTGDGGTSVLPVTGPADGPSASPAGTTGGSSSDDTAQIELSGTDPVGDGPRYTAAQAADPRTPLEDLAAIAAAAPELHPYLAGNPSTYPDLLAWLSAQGNPEVDAALAARGRR</sequence>
<dbReference type="Pfam" id="PF25591">
    <property type="entry name" value="LRV_2"/>
    <property type="match status" value="1"/>
</dbReference>
<feature type="compositionally biased region" description="Low complexity" evidence="1">
    <location>
        <begin position="1"/>
        <end position="14"/>
    </location>
</feature>
<gene>
    <name evidence="3" type="ORF">GCM10025865_25190</name>
</gene>
<feature type="region of interest" description="Disordered" evidence="1">
    <location>
        <begin position="1"/>
        <end position="77"/>
    </location>
</feature>
<evidence type="ECO:0000313" key="4">
    <source>
        <dbReference type="Proteomes" id="UP001321475"/>
    </source>
</evidence>
<evidence type="ECO:0000259" key="2">
    <source>
        <dbReference type="Pfam" id="PF25591"/>
    </source>
</evidence>
<reference evidence="4" key="1">
    <citation type="journal article" date="2019" name="Int. J. Syst. Evol. Microbiol.">
        <title>The Global Catalogue of Microorganisms (GCM) 10K type strain sequencing project: providing services to taxonomists for standard genome sequencing and annotation.</title>
        <authorList>
            <consortium name="The Broad Institute Genomics Platform"/>
            <consortium name="The Broad Institute Genome Sequencing Center for Infectious Disease"/>
            <person name="Wu L."/>
            <person name="Ma J."/>
        </authorList>
    </citation>
    <scope>NUCLEOTIDE SEQUENCE [LARGE SCALE GENOMIC DNA]</scope>
    <source>
        <strain evidence="4">NBRC 108565</strain>
    </source>
</reference>
<dbReference type="InterPro" id="IPR057893">
    <property type="entry name" value="LRV_2"/>
</dbReference>
<dbReference type="RefSeq" id="WP_286217518.1">
    <property type="nucleotide sequence ID" value="NZ_AP027729.1"/>
</dbReference>
<proteinExistence type="predicted"/>
<keyword evidence="4" id="KW-1185">Reference proteome</keyword>
<name>A0ABM8G543_9CELL</name>
<evidence type="ECO:0000313" key="3">
    <source>
        <dbReference type="EMBL" id="BDZ43220.1"/>
    </source>
</evidence>
<protein>
    <recommendedName>
        <fullName evidence="2">Leucine rich repeat variant domain-containing protein</fullName>
    </recommendedName>
</protein>
<evidence type="ECO:0000256" key="1">
    <source>
        <dbReference type="SAM" id="MobiDB-lite"/>
    </source>
</evidence>
<feature type="compositionally biased region" description="Low complexity" evidence="1">
    <location>
        <begin position="35"/>
        <end position="52"/>
    </location>
</feature>